<name>A0A1H6ZPL5_9BACT</name>
<keyword evidence="2" id="KW-1185">Reference proteome</keyword>
<protein>
    <submittedName>
        <fullName evidence="1">Uncharacterized protein</fullName>
    </submittedName>
</protein>
<reference evidence="1 2" key="1">
    <citation type="submission" date="2016-10" db="EMBL/GenBank/DDBJ databases">
        <authorList>
            <person name="de Groot N.N."/>
        </authorList>
    </citation>
    <scope>NUCLEOTIDE SEQUENCE [LARGE SCALE GENOMIC DNA]</scope>
    <source>
        <strain evidence="1 2">DSM 19938</strain>
    </source>
</reference>
<dbReference type="Proteomes" id="UP000199532">
    <property type="component" value="Unassembled WGS sequence"/>
</dbReference>
<dbReference type="EMBL" id="FNXY01000009">
    <property type="protein sequence ID" value="SEJ54616.1"/>
    <property type="molecule type" value="Genomic_DNA"/>
</dbReference>
<organism evidence="1 2">
    <name type="scientific">Dyadobacter koreensis</name>
    <dbReference type="NCBI Taxonomy" id="408657"/>
    <lineage>
        <taxon>Bacteria</taxon>
        <taxon>Pseudomonadati</taxon>
        <taxon>Bacteroidota</taxon>
        <taxon>Cytophagia</taxon>
        <taxon>Cytophagales</taxon>
        <taxon>Spirosomataceae</taxon>
        <taxon>Dyadobacter</taxon>
    </lineage>
</organism>
<gene>
    <name evidence="1" type="ORF">SAMN04487995_5212</name>
</gene>
<accession>A0A1H6ZPL5</accession>
<proteinExistence type="predicted"/>
<evidence type="ECO:0000313" key="1">
    <source>
        <dbReference type="EMBL" id="SEJ54616.1"/>
    </source>
</evidence>
<dbReference type="AlphaFoldDB" id="A0A1H6ZPL5"/>
<evidence type="ECO:0000313" key="2">
    <source>
        <dbReference type="Proteomes" id="UP000199532"/>
    </source>
</evidence>
<sequence length="41" mass="4625">MVYAMDAIEVQSCVYCETHSVYCAGPPVRLEKKLKNGKTDF</sequence>